<dbReference type="GO" id="GO:0008324">
    <property type="term" value="F:monoatomic cation transmembrane transporter activity"/>
    <property type="evidence" value="ECO:0007669"/>
    <property type="project" value="InterPro"/>
</dbReference>
<evidence type="ECO:0000313" key="11">
    <source>
        <dbReference type="Proteomes" id="UP001324115"/>
    </source>
</evidence>
<feature type="transmembrane region" description="Helical" evidence="8">
    <location>
        <begin position="152"/>
        <end position="178"/>
    </location>
</feature>
<name>A0AAN7J297_QUERU</name>
<evidence type="ECO:0000256" key="3">
    <source>
        <dbReference type="ARBA" id="ARBA00022448"/>
    </source>
</evidence>
<sequence length="289" mass="33315">MKPKRERMAILVTNIASIVLFALMVFASIESKSLSIIASILDPFFDLLWGFILWLTSHAMQNPNQHKYPIGMKRLQPVGMIVFGSSGLQLLFQAAKQFITKSEPKKDPKKEKWMIGVMTFVTMVQLILTYYFPNSLEPNTKHHSSNVKTNLISLAAAVLAIRYYWWIDPTGAIIILLYTMNTWKKTFFENLSALIGRTAPPEFLAKLIYLIWNHHEDIKYINTVRAYTFSSDQYFVEVGIVLPQYTSLHDTHAIDETLQVKLEQLPEVARAFVHIDSRYTRKAEHKTMV</sequence>
<feature type="transmembrane region" description="Helical" evidence="8">
    <location>
        <begin position="6"/>
        <end position="27"/>
    </location>
</feature>
<evidence type="ECO:0000256" key="6">
    <source>
        <dbReference type="ARBA" id="ARBA00023065"/>
    </source>
</evidence>
<feature type="transmembrane region" description="Helical" evidence="8">
    <location>
        <begin position="113"/>
        <end position="132"/>
    </location>
</feature>
<feature type="domain" description="Cation efflux protein transmembrane" evidence="9">
    <location>
        <begin position="14"/>
        <end position="195"/>
    </location>
</feature>
<keyword evidence="6" id="KW-0406">Ion transport</keyword>
<dbReference type="EMBL" id="JAXUIC010000004">
    <property type="protein sequence ID" value="KAK4594956.1"/>
    <property type="molecule type" value="Genomic_DNA"/>
</dbReference>
<dbReference type="GO" id="GO:0016020">
    <property type="term" value="C:membrane"/>
    <property type="evidence" value="ECO:0007669"/>
    <property type="project" value="InterPro"/>
</dbReference>
<evidence type="ECO:0000256" key="1">
    <source>
        <dbReference type="ARBA" id="ARBA00004127"/>
    </source>
</evidence>
<evidence type="ECO:0000256" key="4">
    <source>
        <dbReference type="ARBA" id="ARBA00022692"/>
    </source>
</evidence>
<evidence type="ECO:0000256" key="5">
    <source>
        <dbReference type="ARBA" id="ARBA00022989"/>
    </source>
</evidence>
<dbReference type="SUPFAM" id="SSF160240">
    <property type="entry name" value="Cation efflux protein cytoplasmic domain-like"/>
    <property type="match status" value="1"/>
</dbReference>
<dbReference type="Proteomes" id="UP001324115">
    <property type="component" value="Unassembled WGS sequence"/>
</dbReference>
<comment type="similarity">
    <text evidence="2">Belongs to the cation diffusion facilitator (CDF) transporter (TC 2.A.4) family. SLC30A subfamily.</text>
</comment>
<evidence type="ECO:0000313" key="10">
    <source>
        <dbReference type="EMBL" id="KAK4594956.1"/>
    </source>
</evidence>
<dbReference type="InterPro" id="IPR050291">
    <property type="entry name" value="CDF_Transporter"/>
</dbReference>
<dbReference type="SUPFAM" id="SSF161111">
    <property type="entry name" value="Cation efflux protein transmembrane domain-like"/>
    <property type="match status" value="1"/>
</dbReference>
<protein>
    <recommendedName>
        <fullName evidence="9">Cation efflux protein transmembrane domain-containing protein</fullName>
    </recommendedName>
</protein>
<feature type="transmembrane region" description="Helical" evidence="8">
    <location>
        <begin position="34"/>
        <end position="55"/>
    </location>
</feature>
<evidence type="ECO:0000256" key="7">
    <source>
        <dbReference type="ARBA" id="ARBA00023136"/>
    </source>
</evidence>
<dbReference type="PANTHER" id="PTHR43840:SF2">
    <property type="entry name" value="METAL TOLERANCE PROTEIN 9"/>
    <property type="match status" value="1"/>
</dbReference>
<feature type="transmembrane region" description="Helical" evidence="8">
    <location>
        <begin position="75"/>
        <end position="92"/>
    </location>
</feature>
<organism evidence="10 11">
    <name type="scientific">Quercus rubra</name>
    <name type="common">Northern red oak</name>
    <name type="synonym">Quercus borealis</name>
    <dbReference type="NCBI Taxonomy" id="3512"/>
    <lineage>
        <taxon>Eukaryota</taxon>
        <taxon>Viridiplantae</taxon>
        <taxon>Streptophyta</taxon>
        <taxon>Embryophyta</taxon>
        <taxon>Tracheophyta</taxon>
        <taxon>Spermatophyta</taxon>
        <taxon>Magnoliopsida</taxon>
        <taxon>eudicotyledons</taxon>
        <taxon>Gunneridae</taxon>
        <taxon>Pentapetalae</taxon>
        <taxon>rosids</taxon>
        <taxon>fabids</taxon>
        <taxon>Fagales</taxon>
        <taxon>Fagaceae</taxon>
        <taxon>Quercus</taxon>
    </lineage>
</organism>
<comment type="subcellular location">
    <subcellularLocation>
        <location evidence="1">Endomembrane system</location>
        <topology evidence="1">Multi-pass membrane protein</topology>
    </subcellularLocation>
</comment>
<dbReference type="Gene3D" id="1.20.1510.10">
    <property type="entry name" value="Cation efflux protein transmembrane domain"/>
    <property type="match status" value="1"/>
</dbReference>
<keyword evidence="3" id="KW-0813">Transport</keyword>
<dbReference type="InterPro" id="IPR036837">
    <property type="entry name" value="Cation_efflux_CTD_sf"/>
</dbReference>
<proteinExistence type="inferred from homology"/>
<evidence type="ECO:0000256" key="8">
    <source>
        <dbReference type="SAM" id="Phobius"/>
    </source>
</evidence>
<dbReference type="InterPro" id="IPR058533">
    <property type="entry name" value="Cation_efflux_TM"/>
</dbReference>
<gene>
    <name evidence="10" type="ORF">RGQ29_018621</name>
</gene>
<dbReference type="AlphaFoldDB" id="A0AAN7J297"/>
<dbReference type="InterPro" id="IPR027469">
    <property type="entry name" value="Cation_efflux_TMD_sf"/>
</dbReference>
<keyword evidence="4 8" id="KW-0812">Transmembrane</keyword>
<dbReference type="FunFam" id="3.30.70.1350:FF:000001">
    <property type="entry name" value="Metal tolerance protein 11"/>
    <property type="match status" value="1"/>
</dbReference>
<evidence type="ECO:0000259" key="9">
    <source>
        <dbReference type="Pfam" id="PF01545"/>
    </source>
</evidence>
<dbReference type="Gene3D" id="3.30.70.1350">
    <property type="entry name" value="Cation efflux protein, cytoplasmic domain"/>
    <property type="match status" value="1"/>
</dbReference>
<reference evidence="10 11" key="1">
    <citation type="journal article" date="2023" name="G3 (Bethesda)">
        <title>A haplotype-resolved chromosome-scale genome for Quercus rubra L. provides insights into the genetics of adaptive traits for red oak species.</title>
        <authorList>
            <person name="Kapoor B."/>
            <person name="Jenkins J."/>
            <person name="Schmutz J."/>
            <person name="Zhebentyayeva T."/>
            <person name="Kuelheim C."/>
            <person name="Coggeshall M."/>
            <person name="Heim C."/>
            <person name="Lasky J.R."/>
            <person name="Leites L."/>
            <person name="Islam-Faridi N."/>
            <person name="Romero-Severson J."/>
            <person name="DeLeo V.L."/>
            <person name="Lucas S.M."/>
            <person name="Lazic D."/>
            <person name="Gailing O."/>
            <person name="Carlson J."/>
            <person name="Staton M."/>
        </authorList>
    </citation>
    <scope>NUCLEOTIDE SEQUENCE [LARGE SCALE GENOMIC DNA]</scope>
    <source>
        <strain evidence="10">Pseudo-F2</strain>
    </source>
</reference>
<keyword evidence="7 8" id="KW-0472">Membrane</keyword>
<dbReference type="Pfam" id="PF01545">
    <property type="entry name" value="Cation_efflux"/>
    <property type="match status" value="1"/>
</dbReference>
<keyword evidence="11" id="KW-1185">Reference proteome</keyword>
<evidence type="ECO:0000256" key="2">
    <source>
        <dbReference type="ARBA" id="ARBA00008873"/>
    </source>
</evidence>
<comment type="caution">
    <text evidence="10">The sequence shown here is derived from an EMBL/GenBank/DDBJ whole genome shotgun (WGS) entry which is preliminary data.</text>
</comment>
<accession>A0AAN7J297</accession>
<dbReference type="GO" id="GO:0012505">
    <property type="term" value="C:endomembrane system"/>
    <property type="evidence" value="ECO:0007669"/>
    <property type="project" value="UniProtKB-SubCell"/>
</dbReference>
<keyword evidence="5 8" id="KW-1133">Transmembrane helix</keyword>
<dbReference type="PANTHER" id="PTHR43840">
    <property type="entry name" value="MITOCHONDRIAL METAL TRANSPORTER 1-RELATED"/>
    <property type="match status" value="1"/>
</dbReference>